<dbReference type="RefSeq" id="XP_001732209.1">
    <property type="nucleotide sequence ID" value="XM_001732157.1"/>
</dbReference>
<organism evidence="1 2">
    <name type="scientific">Malassezia globosa (strain ATCC MYA-4612 / CBS 7966)</name>
    <name type="common">Dandruff-associated fungus</name>
    <dbReference type="NCBI Taxonomy" id="425265"/>
    <lineage>
        <taxon>Eukaryota</taxon>
        <taxon>Fungi</taxon>
        <taxon>Dikarya</taxon>
        <taxon>Basidiomycota</taxon>
        <taxon>Ustilaginomycotina</taxon>
        <taxon>Malasseziomycetes</taxon>
        <taxon>Malasseziales</taxon>
        <taxon>Malasseziaceae</taxon>
        <taxon>Malassezia</taxon>
    </lineage>
</organism>
<name>A8PUZ0_MALGO</name>
<proteinExistence type="predicted"/>
<dbReference type="GeneID" id="5856515"/>
<comment type="caution">
    <text evidence="1">The sequence shown here is derived from an EMBL/GenBank/DDBJ whole genome shotgun (WGS) entry which is preliminary data.</text>
</comment>
<dbReference type="OMA" id="QSHETEN"/>
<keyword evidence="2" id="KW-1185">Reference proteome</keyword>
<sequence>MSYHSQYVSQIADATSRWSKIFPPLPARPSLTLPPSNKNEKVFTWEYLSEVFEAFSQRERAMEMRIEALCFNAEQSLQALSDDENIQSHETENANPVLGVRLLQRVDLLQKENDDLAERVKDLMQLSSSEQQIQDLKREVEGSSFRRSLTTDSHKLISALDSALSRMEAAK</sequence>
<gene>
    <name evidence="1" type="ORF">MGL_0802</name>
</gene>
<accession>A8PUZ0</accession>
<dbReference type="VEuPathDB" id="FungiDB:MGL_0802"/>
<evidence type="ECO:0000313" key="2">
    <source>
        <dbReference type="Proteomes" id="UP000008837"/>
    </source>
</evidence>
<dbReference type="InParanoid" id="A8PUZ0"/>
<reference evidence="1 2" key="1">
    <citation type="journal article" date="2007" name="Proc. Natl. Acad. Sci. U.S.A.">
        <title>Dandruff-associated Malassezia genomes reveal convergent and divergent virulence traits shared with plant and human fungal pathogens.</title>
        <authorList>
            <person name="Xu J."/>
            <person name="Saunders C.W."/>
            <person name="Hu P."/>
            <person name="Grant R.A."/>
            <person name="Boekhout T."/>
            <person name="Kuramae E.E."/>
            <person name="Kronstad J.W."/>
            <person name="Deangelis Y.M."/>
            <person name="Reeder N.L."/>
            <person name="Johnstone K.R."/>
            <person name="Leland M."/>
            <person name="Fieno A.M."/>
            <person name="Begley W.M."/>
            <person name="Sun Y."/>
            <person name="Lacey M.P."/>
            <person name="Chaudhary T."/>
            <person name="Keough T."/>
            <person name="Chu L."/>
            <person name="Sears R."/>
            <person name="Yuan B."/>
            <person name="Dawson T.L.Jr."/>
        </authorList>
    </citation>
    <scope>NUCLEOTIDE SEQUENCE [LARGE SCALE GENOMIC DNA]</scope>
    <source>
        <strain evidence="2">ATCC MYA-4612 / CBS 7966</strain>
    </source>
</reference>
<dbReference type="OrthoDB" id="3366661at2759"/>
<dbReference type="AlphaFoldDB" id="A8PUZ0"/>
<dbReference type="Proteomes" id="UP000008837">
    <property type="component" value="Unassembled WGS sequence"/>
</dbReference>
<dbReference type="EMBL" id="AAYY01000002">
    <property type="protein sequence ID" value="EDP44995.1"/>
    <property type="molecule type" value="Genomic_DNA"/>
</dbReference>
<evidence type="ECO:0000313" key="1">
    <source>
        <dbReference type="EMBL" id="EDP44995.1"/>
    </source>
</evidence>
<dbReference type="KEGG" id="mgl:MGL_0802"/>
<protein>
    <submittedName>
        <fullName evidence="1">Uncharacterized protein</fullName>
    </submittedName>
</protein>